<dbReference type="EMBL" id="SNYA01000002">
    <property type="protein sequence ID" value="TDP94267.1"/>
    <property type="molecule type" value="Genomic_DNA"/>
</dbReference>
<reference evidence="7 8" key="1">
    <citation type="submission" date="2019-03" db="EMBL/GenBank/DDBJ databases">
        <title>Genomic analyses of the natural microbiome of Caenorhabditis elegans.</title>
        <authorList>
            <person name="Samuel B."/>
        </authorList>
    </citation>
    <scope>NUCLEOTIDE SEQUENCE [LARGE SCALE GENOMIC DNA]</scope>
    <source>
        <strain evidence="7 8">JUb18</strain>
    </source>
</reference>
<evidence type="ECO:0000256" key="2">
    <source>
        <dbReference type="ARBA" id="ARBA00022692"/>
    </source>
</evidence>
<dbReference type="GO" id="GO:0140359">
    <property type="term" value="F:ABC-type transporter activity"/>
    <property type="evidence" value="ECO:0007669"/>
    <property type="project" value="InterPro"/>
</dbReference>
<feature type="transmembrane region" description="Helical" evidence="5">
    <location>
        <begin position="686"/>
        <end position="707"/>
    </location>
</feature>
<feature type="domain" description="ABC-2 type transporter transmembrane" evidence="6">
    <location>
        <begin position="489"/>
        <end position="705"/>
    </location>
</feature>
<dbReference type="OrthoDB" id="9811483at2"/>
<proteinExistence type="predicted"/>
<evidence type="ECO:0000313" key="7">
    <source>
        <dbReference type="EMBL" id="TDP94267.1"/>
    </source>
</evidence>
<evidence type="ECO:0000256" key="4">
    <source>
        <dbReference type="ARBA" id="ARBA00023136"/>
    </source>
</evidence>
<dbReference type="PANTHER" id="PTHR43077">
    <property type="entry name" value="TRANSPORT PERMEASE YVFS-RELATED"/>
    <property type="match status" value="1"/>
</dbReference>
<dbReference type="GO" id="GO:0016020">
    <property type="term" value="C:membrane"/>
    <property type="evidence" value="ECO:0007669"/>
    <property type="project" value="UniProtKB-SubCell"/>
</dbReference>
<evidence type="ECO:0000256" key="1">
    <source>
        <dbReference type="ARBA" id="ARBA00004141"/>
    </source>
</evidence>
<feature type="transmembrane region" description="Helical" evidence="5">
    <location>
        <begin position="602"/>
        <end position="626"/>
    </location>
</feature>
<feature type="transmembrane region" description="Helical" evidence="5">
    <location>
        <begin position="530"/>
        <end position="551"/>
    </location>
</feature>
<sequence length="728" mass="76601">MRNILDLTRRDVRHATRNVMASIVLFGLVIIPSLFTWFNVIASWDPFANTSNLKVAVASTDTGYESDLMPIRINVGDQVLSKLRANDDLDWVITSKEDAIDGTKSGAYYAAIVLPPSFSTDMMTFYADGAERTSIDYFTNQKKNALAPKITDQGAEGVSSQISEAFTVTLGDVALGLITSVSDYLGDADTQAALTRIEARVGSIGTQLRSGARTADTLTTLLDSSIPLVQGAEALTTTAGSAFSDTSHAVGGGVAAADDLKSALHGATEALSNALAATAGSYDVVGTRVDELLANADQTSASQAQLLTTLADSVQQQIDQTTALRTKLETEVGPGLPESGQAALSRVLAKLDDSIAKQESVRDRLTQSAQDIVDGNASAQQSREAIAASIAEAKAAVTEAQGAYTDGLKPQLDRLAATLATIGTDVDSIRADLAAAKERLSGSGGSVISGLDTAREATQKLSKSLTDAADKFSDLQGVLAKAADTGDLSELSEIIGSDPSVLATSLAEPIRVDRTAVFPVTSFGVGMAPLYTVLALWVGALLMTVTIRVDVNQQTLPDRPELTPTQKYLGRYGIFALVGLAQSTLLTLGLILFVQIQPAHPLLLVLAGWVISLVFTLIIYTFVVAFGNAGKALAVLLLVIQISGSGGAYPLQLLPEWFQNISPFLPATYAIEALRAAVAGIYAADFWIALGTLALFVLPALLLGIVLRRPMISFNRGLSEALESTKLM</sequence>
<dbReference type="NCBIfam" id="TIGR03062">
    <property type="entry name" value="pip_yhgE_Cterm"/>
    <property type="match status" value="1"/>
</dbReference>
<dbReference type="PANTHER" id="PTHR43077:SF10">
    <property type="entry name" value="TRANSPORT PERMEASE PROTEIN"/>
    <property type="match status" value="1"/>
</dbReference>
<dbReference type="Proteomes" id="UP000295601">
    <property type="component" value="Unassembled WGS sequence"/>
</dbReference>
<evidence type="ECO:0000313" key="8">
    <source>
        <dbReference type="Proteomes" id="UP000295601"/>
    </source>
</evidence>
<dbReference type="AlphaFoldDB" id="A0A4R6S553"/>
<name>A0A4R6S553_9MICO</name>
<evidence type="ECO:0000259" key="6">
    <source>
        <dbReference type="Pfam" id="PF12698"/>
    </source>
</evidence>
<feature type="transmembrane region" description="Helical" evidence="5">
    <location>
        <begin position="21"/>
        <end position="44"/>
    </location>
</feature>
<gene>
    <name evidence="7" type="ORF">EDF62_0677</name>
</gene>
<dbReference type="InterPro" id="IPR051328">
    <property type="entry name" value="T7SS_ABC-Transporter"/>
</dbReference>
<feature type="transmembrane region" description="Helical" evidence="5">
    <location>
        <begin position="572"/>
        <end position="596"/>
    </location>
</feature>
<dbReference type="NCBIfam" id="TIGR03061">
    <property type="entry name" value="pip_yhgE_Nterm"/>
    <property type="match status" value="1"/>
</dbReference>
<comment type="subcellular location">
    <subcellularLocation>
        <location evidence="1">Membrane</location>
        <topology evidence="1">Multi-pass membrane protein</topology>
    </subcellularLocation>
</comment>
<keyword evidence="3 5" id="KW-1133">Transmembrane helix</keyword>
<evidence type="ECO:0000256" key="3">
    <source>
        <dbReference type="ARBA" id="ARBA00022989"/>
    </source>
</evidence>
<comment type="caution">
    <text evidence="7">The sequence shown here is derived from an EMBL/GenBank/DDBJ whole genome shotgun (WGS) entry which is preliminary data.</text>
</comment>
<dbReference type="InterPro" id="IPR017501">
    <property type="entry name" value="Phage_infect_YhgE_C"/>
</dbReference>
<accession>A0A4R6S553</accession>
<evidence type="ECO:0000256" key="5">
    <source>
        <dbReference type="SAM" id="Phobius"/>
    </source>
</evidence>
<keyword evidence="4 5" id="KW-0472">Membrane</keyword>
<organism evidence="7 8">
    <name type="scientific">Leucobacter luti</name>
    <dbReference type="NCBI Taxonomy" id="340320"/>
    <lineage>
        <taxon>Bacteria</taxon>
        <taxon>Bacillati</taxon>
        <taxon>Actinomycetota</taxon>
        <taxon>Actinomycetes</taxon>
        <taxon>Micrococcales</taxon>
        <taxon>Microbacteriaceae</taxon>
        <taxon>Leucobacter</taxon>
    </lineage>
</organism>
<feature type="transmembrane region" description="Helical" evidence="5">
    <location>
        <begin position="633"/>
        <end position="651"/>
    </location>
</feature>
<dbReference type="RefSeq" id="WP_133615846.1">
    <property type="nucleotide sequence ID" value="NZ_SNYA01000002.1"/>
</dbReference>
<keyword evidence="2 5" id="KW-0812">Transmembrane</keyword>
<dbReference type="Pfam" id="PF12698">
    <property type="entry name" value="ABC2_membrane_3"/>
    <property type="match status" value="1"/>
</dbReference>
<protein>
    <submittedName>
        <fullName evidence="7">Putative membrane protein</fullName>
    </submittedName>
</protein>
<dbReference type="Gene3D" id="3.40.1710.10">
    <property type="entry name" value="abc type-2 transporter like domain"/>
    <property type="match status" value="1"/>
</dbReference>
<keyword evidence="8" id="KW-1185">Reference proteome</keyword>
<dbReference type="InterPro" id="IPR017500">
    <property type="entry name" value="Phage_infect_YhgE_N"/>
</dbReference>
<dbReference type="InterPro" id="IPR013525">
    <property type="entry name" value="ABC2_TM"/>
</dbReference>